<feature type="transmembrane region" description="Helical" evidence="7">
    <location>
        <begin position="482"/>
        <end position="508"/>
    </location>
</feature>
<dbReference type="PROSITE" id="PS50850">
    <property type="entry name" value="MFS"/>
    <property type="match status" value="1"/>
</dbReference>
<feature type="transmembrane region" description="Helical" evidence="7">
    <location>
        <begin position="79"/>
        <end position="99"/>
    </location>
</feature>
<feature type="transmembrane region" description="Helical" evidence="7">
    <location>
        <begin position="256"/>
        <end position="273"/>
    </location>
</feature>
<feature type="transmembrane region" description="Helical" evidence="7">
    <location>
        <begin position="223"/>
        <end position="244"/>
    </location>
</feature>
<feature type="transmembrane region" description="Helical" evidence="7">
    <location>
        <begin position="389"/>
        <end position="409"/>
    </location>
</feature>
<organism evidence="9 10">
    <name type="scientific">Thioclava litoralis</name>
    <dbReference type="NCBI Taxonomy" id="3076557"/>
    <lineage>
        <taxon>Bacteria</taxon>
        <taxon>Pseudomonadati</taxon>
        <taxon>Pseudomonadota</taxon>
        <taxon>Alphaproteobacteria</taxon>
        <taxon>Rhodobacterales</taxon>
        <taxon>Paracoccaceae</taxon>
        <taxon>Thioclava</taxon>
    </lineage>
</organism>
<keyword evidence="3 7" id="KW-0812">Transmembrane</keyword>
<feature type="region of interest" description="Disordered" evidence="6">
    <location>
        <begin position="517"/>
        <end position="542"/>
    </location>
</feature>
<gene>
    <name evidence="9" type="ORF">RPE78_15150</name>
</gene>
<dbReference type="InterPro" id="IPR036259">
    <property type="entry name" value="MFS_trans_sf"/>
</dbReference>
<evidence type="ECO:0000256" key="2">
    <source>
        <dbReference type="ARBA" id="ARBA00022448"/>
    </source>
</evidence>
<feature type="transmembrane region" description="Helical" evidence="7">
    <location>
        <begin position="359"/>
        <end position="377"/>
    </location>
</feature>
<geneLocation type="plasmid" evidence="9 10">
    <name>unnamed1</name>
</geneLocation>
<feature type="transmembrane region" description="Helical" evidence="7">
    <location>
        <begin position="161"/>
        <end position="182"/>
    </location>
</feature>
<feature type="region of interest" description="Disordered" evidence="6">
    <location>
        <begin position="1"/>
        <end position="29"/>
    </location>
</feature>
<feature type="transmembrane region" description="Helical" evidence="7">
    <location>
        <begin position="293"/>
        <end position="317"/>
    </location>
</feature>
<dbReference type="PANTHER" id="PTHR42718:SF9">
    <property type="entry name" value="MAJOR FACILITATOR SUPERFAMILY MULTIDRUG TRANSPORTER MFSC"/>
    <property type="match status" value="1"/>
</dbReference>
<dbReference type="PANTHER" id="PTHR42718">
    <property type="entry name" value="MAJOR FACILITATOR SUPERFAMILY MULTIDRUG TRANSPORTER MFSC"/>
    <property type="match status" value="1"/>
</dbReference>
<keyword evidence="4 7" id="KW-1133">Transmembrane helix</keyword>
<evidence type="ECO:0000313" key="10">
    <source>
        <dbReference type="Proteomes" id="UP001623290"/>
    </source>
</evidence>
<evidence type="ECO:0000256" key="1">
    <source>
        <dbReference type="ARBA" id="ARBA00004141"/>
    </source>
</evidence>
<dbReference type="RefSeq" id="WP_330646921.1">
    <property type="nucleotide sequence ID" value="NZ_CP135444.1"/>
</dbReference>
<dbReference type="Proteomes" id="UP001623290">
    <property type="component" value="Plasmid unnamed1"/>
</dbReference>
<dbReference type="EMBL" id="CP135444">
    <property type="protein sequence ID" value="WRY35174.1"/>
    <property type="molecule type" value="Genomic_DNA"/>
</dbReference>
<feature type="compositionally biased region" description="Pro residues" evidence="6">
    <location>
        <begin position="17"/>
        <end position="29"/>
    </location>
</feature>
<evidence type="ECO:0000256" key="3">
    <source>
        <dbReference type="ARBA" id="ARBA00022692"/>
    </source>
</evidence>
<keyword evidence="2" id="KW-0813">Transport</keyword>
<evidence type="ECO:0000256" key="5">
    <source>
        <dbReference type="ARBA" id="ARBA00023136"/>
    </source>
</evidence>
<dbReference type="Pfam" id="PF07690">
    <property type="entry name" value="MFS_1"/>
    <property type="match status" value="1"/>
</dbReference>
<feature type="domain" description="Major facilitator superfamily (MFS) profile" evidence="8">
    <location>
        <begin position="36"/>
        <end position="513"/>
    </location>
</feature>
<evidence type="ECO:0000256" key="7">
    <source>
        <dbReference type="SAM" id="Phobius"/>
    </source>
</evidence>
<keyword evidence="5 7" id="KW-0472">Membrane</keyword>
<dbReference type="InterPro" id="IPR020846">
    <property type="entry name" value="MFS_dom"/>
</dbReference>
<evidence type="ECO:0000256" key="6">
    <source>
        <dbReference type="SAM" id="MobiDB-lite"/>
    </source>
</evidence>
<comment type="subcellular location">
    <subcellularLocation>
        <location evidence="1">Membrane</location>
        <topology evidence="1">Multi-pass membrane protein</topology>
    </subcellularLocation>
</comment>
<dbReference type="Gene3D" id="1.20.1250.20">
    <property type="entry name" value="MFS general substrate transporter like domains"/>
    <property type="match status" value="1"/>
</dbReference>
<proteinExistence type="predicted"/>
<feature type="transmembrane region" description="Helical" evidence="7">
    <location>
        <begin position="106"/>
        <end position="125"/>
    </location>
</feature>
<protein>
    <submittedName>
        <fullName evidence="9">MFS transporter</fullName>
    </submittedName>
</protein>
<dbReference type="SUPFAM" id="SSF103473">
    <property type="entry name" value="MFS general substrate transporter"/>
    <property type="match status" value="1"/>
</dbReference>
<name>A0ABZ1E5A1_9RHOB</name>
<feature type="transmembrane region" description="Helical" evidence="7">
    <location>
        <begin position="188"/>
        <end position="211"/>
    </location>
</feature>
<evidence type="ECO:0000259" key="8">
    <source>
        <dbReference type="PROSITE" id="PS50850"/>
    </source>
</evidence>
<evidence type="ECO:0000313" key="9">
    <source>
        <dbReference type="EMBL" id="WRY35174.1"/>
    </source>
</evidence>
<keyword evidence="9" id="KW-0614">Plasmid</keyword>
<accession>A0ABZ1E5A1</accession>
<feature type="transmembrane region" description="Helical" evidence="7">
    <location>
        <begin position="329"/>
        <end position="352"/>
    </location>
</feature>
<sequence>MTGAPAMAGPGGQAPAGGPPKGPGGPPPFTRRTAAALAGILLGALMSGVNNRVGALALTDISAQVGAASDAASWIETSYTAGELLVMPFAGWFAITLGLRRFHQIALAICCFIAILLPFTLNLQLFIGLRFVQGMAAGCLVPVLMMAALKFMPANIRLHGLALYSMTATVAPNIAVSFTAFWQGEAPLWQWLYWQIIPAGICAAALVHWGLPNDPIIWPRFRQGNWLGMSLGIPGLGLLVVALTQGNRLEWFETPFITWSLCASVLLILAYLVTEWRHSAPFIKPQLLARRNLWLGFSLLLCVLVLMLSASLIPATALGALHGFKALQVAPLSLIVAVPQVLVAPAVALLLYRKWIDARLVLSTGLIFIGIACWINSRITATWMADQFVLAQILQCLGQPMFIVSLLFLATSVVHPMEGPYIAGTVNTIRAFGTTLGSALIEKFLEYREAFHAEHMQDSIGRLTLPMQETTRDLFAVVPQQALILSSADVLIVLGSFAFLLAPVGLLLKHIPAPDLSKGPPPAPVAPRRDAPPPAASAPVTS</sequence>
<dbReference type="InterPro" id="IPR011701">
    <property type="entry name" value="MFS"/>
</dbReference>
<reference evidence="9 10" key="1">
    <citation type="submission" date="2023-09" db="EMBL/GenBank/DDBJ databases">
        <title>Thioclava shenzhenensis sp. nov., a multidrug resistant bacteria-antagonizing species isolated from coastal seawater.</title>
        <authorList>
            <person name="Long M."/>
        </authorList>
    </citation>
    <scope>NUCLEOTIDE SEQUENCE [LARGE SCALE GENOMIC DNA]</scope>
    <source>
        <strain evidence="9 10">FTW29</strain>
        <plasmid evidence="9 10">unnamed1</plasmid>
    </source>
</reference>
<evidence type="ECO:0000256" key="4">
    <source>
        <dbReference type="ARBA" id="ARBA00022989"/>
    </source>
</evidence>
<feature type="transmembrane region" description="Helical" evidence="7">
    <location>
        <begin position="131"/>
        <end position="149"/>
    </location>
</feature>
<keyword evidence="10" id="KW-1185">Reference proteome</keyword>